<keyword evidence="2" id="KW-1185">Reference proteome</keyword>
<reference evidence="1 2" key="1">
    <citation type="submission" date="2021-06" db="EMBL/GenBank/DDBJ databases">
        <title>Caerostris extrusa draft genome.</title>
        <authorList>
            <person name="Kono N."/>
            <person name="Arakawa K."/>
        </authorList>
    </citation>
    <scope>NUCLEOTIDE SEQUENCE [LARGE SCALE GENOMIC DNA]</scope>
</reference>
<protein>
    <submittedName>
        <fullName evidence="1">Uncharacterized protein</fullName>
    </submittedName>
</protein>
<sequence>MPAVVDRVYHILLCNQKSYTHPRAQRALPACCFWTCIKAQRGTSPKSFALLILLLERAVFFSTSCDKKNDPISYIGFVGHCHYAFTAYGKVPVEIYLYQPSKPSIGLHHRRHYRLTIYGQEPSCQQMGFRNLSNYTFHFVDTTVGNKFDPS</sequence>
<proteinExistence type="predicted"/>
<accession>A0AAV4MSE3</accession>
<evidence type="ECO:0000313" key="2">
    <source>
        <dbReference type="Proteomes" id="UP001054945"/>
    </source>
</evidence>
<dbReference type="Proteomes" id="UP001054945">
    <property type="component" value="Unassembled WGS sequence"/>
</dbReference>
<comment type="caution">
    <text evidence="1">The sequence shown here is derived from an EMBL/GenBank/DDBJ whole genome shotgun (WGS) entry which is preliminary data.</text>
</comment>
<dbReference type="AlphaFoldDB" id="A0AAV4MSE3"/>
<evidence type="ECO:0000313" key="1">
    <source>
        <dbReference type="EMBL" id="GIX74748.1"/>
    </source>
</evidence>
<organism evidence="1 2">
    <name type="scientific">Caerostris extrusa</name>
    <name type="common">Bark spider</name>
    <name type="synonym">Caerostris bankana</name>
    <dbReference type="NCBI Taxonomy" id="172846"/>
    <lineage>
        <taxon>Eukaryota</taxon>
        <taxon>Metazoa</taxon>
        <taxon>Ecdysozoa</taxon>
        <taxon>Arthropoda</taxon>
        <taxon>Chelicerata</taxon>
        <taxon>Arachnida</taxon>
        <taxon>Araneae</taxon>
        <taxon>Araneomorphae</taxon>
        <taxon>Entelegynae</taxon>
        <taxon>Araneoidea</taxon>
        <taxon>Araneidae</taxon>
        <taxon>Caerostris</taxon>
    </lineage>
</organism>
<name>A0AAV4MSE3_CAEEX</name>
<gene>
    <name evidence="1" type="ORF">CEXT_300981</name>
</gene>
<dbReference type="EMBL" id="BPLR01002523">
    <property type="protein sequence ID" value="GIX74748.1"/>
    <property type="molecule type" value="Genomic_DNA"/>
</dbReference>